<evidence type="ECO:0008006" key="4">
    <source>
        <dbReference type="Google" id="ProtNLM"/>
    </source>
</evidence>
<keyword evidence="3" id="KW-1185">Reference proteome</keyword>
<accession>I0KW72</accession>
<reference evidence="3" key="1">
    <citation type="journal article" date="2012" name="J. Bacteriol.">
        <title>Genome Sequence of Micromonospora lupini Lupac 08, Isolated from Root Nodules of Lupinus angustifolius.</title>
        <authorList>
            <person name="Alonso-Vega P."/>
            <person name="Normand P."/>
            <person name="Bacigalupe R."/>
            <person name="Pujic P."/>
            <person name="Lajus A."/>
            <person name="Vallenet D."/>
            <person name="Carro L."/>
            <person name="Coll P."/>
            <person name="Trujillo M.E."/>
        </authorList>
    </citation>
    <scope>NUCLEOTIDE SEQUENCE [LARGE SCALE GENOMIC DNA]</scope>
    <source>
        <strain evidence="3">Lupac 08</strain>
    </source>
</reference>
<keyword evidence="1" id="KW-0472">Membrane</keyword>
<gene>
    <name evidence="2" type="ORF">MILUP08_40730</name>
</gene>
<sequence>MGRVLLGLLVGVLLILIGAALASDYRGIATKHIELSMQTVRSVSPFRWTDDRLARRRARFIAFDRLFGVLTMLAGATMLVGGAHLLLSEHQ</sequence>
<keyword evidence="1" id="KW-1133">Transmembrane helix</keyword>
<dbReference type="eggNOG" id="ENOG50326PS">
    <property type="taxonomic scope" value="Bacteria"/>
</dbReference>
<dbReference type="EMBL" id="CAIE01000010">
    <property type="protein sequence ID" value="CCH15819.1"/>
    <property type="molecule type" value="Genomic_DNA"/>
</dbReference>
<name>I0KW72_9ACTN</name>
<dbReference type="Proteomes" id="UP000003448">
    <property type="component" value="Unassembled WGS sequence"/>
</dbReference>
<feature type="transmembrane region" description="Helical" evidence="1">
    <location>
        <begin position="66"/>
        <end position="87"/>
    </location>
</feature>
<dbReference type="AlphaFoldDB" id="I0KW72"/>
<proteinExistence type="predicted"/>
<evidence type="ECO:0000313" key="2">
    <source>
        <dbReference type="EMBL" id="CCH15819.1"/>
    </source>
</evidence>
<keyword evidence="1" id="KW-0812">Transmembrane</keyword>
<comment type="caution">
    <text evidence="2">The sequence shown here is derived from an EMBL/GenBank/DDBJ whole genome shotgun (WGS) entry which is preliminary data.</text>
</comment>
<evidence type="ECO:0000313" key="3">
    <source>
        <dbReference type="Proteomes" id="UP000003448"/>
    </source>
</evidence>
<evidence type="ECO:0000256" key="1">
    <source>
        <dbReference type="SAM" id="Phobius"/>
    </source>
</evidence>
<organism evidence="2 3">
    <name type="scientific">Micromonospora lupini str. Lupac 08</name>
    <dbReference type="NCBI Taxonomy" id="1150864"/>
    <lineage>
        <taxon>Bacteria</taxon>
        <taxon>Bacillati</taxon>
        <taxon>Actinomycetota</taxon>
        <taxon>Actinomycetes</taxon>
        <taxon>Micromonosporales</taxon>
        <taxon>Micromonosporaceae</taxon>
        <taxon>Micromonospora</taxon>
    </lineage>
</organism>
<protein>
    <recommendedName>
        <fullName evidence="4">Integral membrane protein</fullName>
    </recommendedName>
</protein>